<dbReference type="PANTHER" id="PTHR10196:SF57">
    <property type="entry name" value="XYLULOSE KINASE"/>
    <property type="match status" value="1"/>
</dbReference>
<organism evidence="9 10">
    <name type="scientific">Mucor flavus</name>
    <dbReference type="NCBI Taxonomy" id="439312"/>
    <lineage>
        <taxon>Eukaryota</taxon>
        <taxon>Fungi</taxon>
        <taxon>Fungi incertae sedis</taxon>
        <taxon>Mucoromycota</taxon>
        <taxon>Mucoromycotina</taxon>
        <taxon>Mucoromycetes</taxon>
        <taxon>Mucorales</taxon>
        <taxon>Mucorineae</taxon>
        <taxon>Mucoraceae</taxon>
        <taxon>Mucor</taxon>
    </lineage>
</organism>
<name>A0ABP9ZER6_9FUNG</name>
<dbReference type="InterPro" id="IPR000577">
    <property type="entry name" value="Carb_kinase_FGGY"/>
</dbReference>
<keyword evidence="6" id="KW-0067">ATP-binding</keyword>
<accession>A0ABP9ZER6</accession>
<dbReference type="Pfam" id="PF00370">
    <property type="entry name" value="FGGY_N"/>
    <property type="match status" value="1"/>
</dbReference>
<comment type="similarity">
    <text evidence="1 6">Belongs to the FGGY kinase family.</text>
</comment>
<keyword evidence="10" id="KW-1185">Reference proteome</keyword>
<comment type="caution">
    <text evidence="9">The sequence shown here is derived from an EMBL/GenBank/DDBJ whole genome shotgun (WGS) entry which is preliminary data.</text>
</comment>
<keyword evidence="4 6" id="KW-0418">Kinase</keyword>
<reference evidence="9 10" key="1">
    <citation type="submission" date="2024-04" db="EMBL/GenBank/DDBJ databases">
        <title>genome sequences of Mucor flavus KT1a and Helicostylum pulchrum KT1b strains isolated from the surface of a dry-aged beef.</title>
        <authorList>
            <person name="Toyotome T."/>
            <person name="Hosono M."/>
            <person name="Torimaru M."/>
            <person name="Fukuda K."/>
            <person name="Mikami N."/>
        </authorList>
    </citation>
    <scope>NUCLEOTIDE SEQUENCE [LARGE SCALE GENOMIC DNA]</scope>
    <source>
        <strain evidence="9 10">KT1a</strain>
    </source>
</reference>
<dbReference type="InterPro" id="IPR018485">
    <property type="entry name" value="FGGY_C"/>
</dbReference>
<feature type="domain" description="Carbohydrate kinase FGGY N-terminal" evidence="7">
    <location>
        <begin position="129"/>
        <end position="281"/>
    </location>
</feature>
<proteinExistence type="inferred from homology"/>
<evidence type="ECO:0000256" key="1">
    <source>
        <dbReference type="ARBA" id="ARBA00009156"/>
    </source>
</evidence>
<evidence type="ECO:0000313" key="9">
    <source>
        <dbReference type="EMBL" id="GAA5817612.1"/>
    </source>
</evidence>
<evidence type="ECO:0000256" key="3">
    <source>
        <dbReference type="ARBA" id="ARBA00022679"/>
    </source>
</evidence>
<dbReference type="Pfam" id="PF02782">
    <property type="entry name" value="FGGY_C"/>
    <property type="match status" value="1"/>
</dbReference>
<evidence type="ECO:0000256" key="4">
    <source>
        <dbReference type="ARBA" id="ARBA00022777"/>
    </source>
</evidence>
<evidence type="ECO:0000259" key="8">
    <source>
        <dbReference type="Pfam" id="PF02782"/>
    </source>
</evidence>
<dbReference type="CDD" id="cd07776">
    <property type="entry name" value="ASKHA_NBD_FGGY_SpXK-like"/>
    <property type="match status" value="1"/>
</dbReference>
<dbReference type="PIRSF" id="PIRSF000538">
    <property type="entry name" value="GlpK"/>
    <property type="match status" value="1"/>
</dbReference>
<sequence length="526" mass="58556">MTENYYLGLDLSTQQLKCTLINEQHDIVLEEAINFDKDLPEFGTVHGAIIDDNVVTSPTLMWVKALDLLLRRLKNSSYIGSIRGISGAGQQHGSVYWNKDGIEHLKHLDPTKELYEQLDDAFSIKQSPIWQDASTTQECRALEQSVGGPEALAKLTGSKAYERFTGNQIAKIHHHNKKAYDETARINLVSSLLATLLLGLFGPMDSAEGSGTNMMNINTHQWDRKLLEQCGGNSLYEKLNKEPVEGGTLLGNISHYYVERYGFHPDCHIMPFTGDNSATLVSMNLSEGDCVVSLGTSDTVLVYLKKDAAEPTTESHLMAHPTDPEGFMGMLCYKNGSLAREFIRDSYANGSWDEFNEYLNKKEAMQQGDIGFYYWMQEIIPFAKGIYRFEQGEAVKEFKDKAVNVKAIVESQFMSMCVRLQRMGGDSMKRVLASGGAAANANILQLLSNILGLPVYRQKGMNGASLGGALLAKFGTVNTSFEEMMAQYPSAGLELICSPDLEKTKQYASYKQQFSNLEKEIVQNKE</sequence>
<dbReference type="PANTHER" id="PTHR10196">
    <property type="entry name" value="SUGAR KINASE"/>
    <property type="match status" value="1"/>
</dbReference>
<feature type="domain" description="Carbohydrate kinase FGGY C-terminal" evidence="8">
    <location>
        <begin position="291"/>
        <end position="472"/>
    </location>
</feature>
<evidence type="ECO:0000256" key="6">
    <source>
        <dbReference type="RuleBase" id="RU367058"/>
    </source>
</evidence>
<dbReference type="EMBL" id="BAABUK010000045">
    <property type="protein sequence ID" value="GAA5817612.1"/>
    <property type="molecule type" value="Genomic_DNA"/>
</dbReference>
<dbReference type="InterPro" id="IPR042024">
    <property type="entry name" value="D-XK_euk"/>
</dbReference>
<dbReference type="Gene3D" id="3.30.420.40">
    <property type="match status" value="2"/>
</dbReference>
<dbReference type="InterPro" id="IPR018484">
    <property type="entry name" value="FGGY_N"/>
</dbReference>
<evidence type="ECO:0000313" key="10">
    <source>
        <dbReference type="Proteomes" id="UP001473302"/>
    </source>
</evidence>
<keyword evidence="3 6" id="KW-0808">Transferase</keyword>
<keyword evidence="6" id="KW-0119">Carbohydrate metabolism</keyword>
<comment type="function">
    <text evidence="6">Highly specific D-xylulose kinase which participates in the catabolism of xylose. Xylose is a major component of hemicelluloses such as xylan. Most fungi utilize D-xylose via three enzymatic reactions, xylose reductase (XR), xylitol dehydrogenase (XDH), and xylulokinase, to form xylulose 5-phosphate, which enters pentose phosphate pathway.</text>
</comment>
<dbReference type="Proteomes" id="UP001473302">
    <property type="component" value="Unassembled WGS sequence"/>
</dbReference>
<gene>
    <name evidence="9" type="ORF">MFLAVUS_011160</name>
</gene>
<dbReference type="SUPFAM" id="SSF53067">
    <property type="entry name" value="Actin-like ATPase domain"/>
    <property type="match status" value="2"/>
</dbReference>
<evidence type="ECO:0000256" key="5">
    <source>
        <dbReference type="ARBA" id="ARBA00048885"/>
    </source>
</evidence>
<evidence type="ECO:0000256" key="2">
    <source>
        <dbReference type="ARBA" id="ARBA00022629"/>
    </source>
</evidence>
<keyword evidence="6" id="KW-0547">Nucleotide-binding</keyword>
<dbReference type="InterPro" id="IPR043129">
    <property type="entry name" value="ATPase_NBD"/>
</dbReference>
<comment type="catalytic activity">
    <reaction evidence="5 6">
        <text>D-xylulose + ATP = D-xylulose 5-phosphate + ADP + H(+)</text>
        <dbReference type="Rhea" id="RHEA:10964"/>
        <dbReference type="ChEBI" id="CHEBI:15378"/>
        <dbReference type="ChEBI" id="CHEBI:17140"/>
        <dbReference type="ChEBI" id="CHEBI:30616"/>
        <dbReference type="ChEBI" id="CHEBI:57737"/>
        <dbReference type="ChEBI" id="CHEBI:456216"/>
        <dbReference type="EC" id="2.7.1.17"/>
    </reaction>
</comment>
<dbReference type="EC" id="2.7.1.17" evidence="6"/>
<keyword evidence="2 6" id="KW-0859">Xylose metabolism</keyword>
<protein>
    <recommendedName>
        <fullName evidence="6">Xylulose kinase</fullName>
        <ecNumber evidence="6">2.7.1.17</ecNumber>
    </recommendedName>
</protein>
<evidence type="ECO:0000259" key="7">
    <source>
        <dbReference type="Pfam" id="PF00370"/>
    </source>
</evidence>